<sequence>MIRGSQIGRDFRYSETDARNFDIDVILDLLLHGHSDGAVAYVIRGGADPLLCRSVHENFTRAIASIGSQRGHDRLVRTDQIGSTQFEKGGREYIDSTLQVQQQMLSLFDGMRPAQVSAFMLDNVLQEGFLQRGFHFGPARYKSAYANHCTVRAWLDNGQMSLHPHEDVSQIEKVRADEFEIEAIENTISFNVCVSRTGTGGEAVVWDLRPSPEWRRSLGVFDRGYPYPLDALDDVRSISVQLEPGDCYFLNASFLHGVRPTRGERVTAGRFLGVIPGNRIVFWT</sequence>
<evidence type="ECO:0000313" key="3">
    <source>
        <dbReference type="EMBL" id="QIS22050.1"/>
    </source>
</evidence>
<keyword evidence="1" id="KW-0560">Oxidoreductase</keyword>
<dbReference type="PROSITE" id="PS51471">
    <property type="entry name" value="FE2OG_OXY"/>
    <property type="match status" value="1"/>
</dbReference>
<comment type="similarity">
    <text evidence="1">Belongs to the iron/ascorbate-dependent oxidoreductase family.</text>
</comment>
<keyword evidence="1" id="KW-0408">Iron</keyword>
<dbReference type="GO" id="GO:0016491">
    <property type="term" value="F:oxidoreductase activity"/>
    <property type="evidence" value="ECO:0007669"/>
    <property type="project" value="UniProtKB-KW"/>
</dbReference>
<proteinExistence type="inferred from homology"/>
<protein>
    <recommendedName>
        <fullName evidence="2">Fe2OG dioxygenase domain-containing protein</fullName>
    </recommendedName>
</protein>
<gene>
    <name evidence="3" type="ORF">F6W96_30605</name>
</gene>
<organism evidence="3 4">
    <name type="scientific">Nocardia terpenica</name>
    <dbReference type="NCBI Taxonomy" id="455432"/>
    <lineage>
        <taxon>Bacteria</taxon>
        <taxon>Bacillati</taxon>
        <taxon>Actinomycetota</taxon>
        <taxon>Actinomycetes</taxon>
        <taxon>Mycobacteriales</taxon>
        <taxon>Nocardiaceae</taxon>
        <taxon>Nocardia</taxon>
    </lineage>
</organism>
<reference evidence="3 4" key="1">
    <citation type="journal article" date="2019" name="ACS Chem. Biol.">
        <title>Identification and Mobilization of a Cryptic Antibiotic Biosynthesis Gene Locus from a Human-Pathogenic Nocardia Isolate.</title>
        <authorList>
            <person name="Herisse M."/>
            <person name="Ishida K."/>
            <person name="Porter J.L."/>
            <person name="Howden B."/>
            <person name="Hertweck C."/>
            <person name="Stinear T.P."/>
            <person name="Pidot S.J."/>
        </authorList>
    </citation>
    <scope>NUCLEOTIDE SEQUENCE [LARGE SCALE GENOMIC DNA]</scope>
    <source>
        <strain evidence="3 4">AUSMDU00012715</strain>
    </source>
</reference>
<evidence type="ECO:0000259" key="2">
    <source>
        <dbReference type="PROSITE" id="PS51471"/>
    </source>
</evidence>
<feature type="domain" description="Fe2OG dioxygenase" evidence="2">
    <location>
        <begin position="145"/>
        <end position="276"/>
    </location>
</feature>
<evidence type="ECO:0000313" key="4">
    <source>
        <dbReference type="Proteomes" id="UP000500953"/>
    </source>
</evidence>
<name>A0A6G9Z9F6_9NOCA</name>
<dbReference type="Pfam" id="PF22814">
    <property type="entry name" value="WelO5"/>
    <property type="match status" value="1"/>
</dbReference>
<dbReference type="GO" id="GO:0046872">
    <property type="term" value="F:metal ion binding"/>
    <property type="evidence" value="ECO:0007669"/>
    <property type="project" value="UniProtKB-KW"/>
</dbReference>
<dbReference type="EMBL" id="CP046173">
    <property type="protein sequence ID" value="QIS22050.1"/>
    <property type="molecule type" value="Genomic_DNA"/>
</dbReference>
<accession>A0A6G9Z9F6</accession>
<dbReference type="InterPro" id="IPR055091">
    <property type="entry name" value="WelO5-like"/>
</dbReference>
<dbReference type="InterPro" id="IPR005123">
    <property type="entry name" value="Oxoglu/Fe-dep_dioxygenase_dom"/>
</dbReference>
<dbReference type="Gene3D" id="2.60.120.620">
    <property type="entry name" value="q2cbj1_9rhob like domain"/>
    <property type="match status" value="1"/>
</dbReference>
<dbReference type="AlphaFoldDB" id="A0A6G9Z9F6"/>
<evidence type="ECO:0000256" key="1">
    <source>
        <dbReference type="RuleBase" id="RU003682"/>
    </source>
</evidence>
<dbReference type="Proteomes" id="UP000500953">
    <property type="component" value="Chromosome"/>
</dbReference>
<keyword evidence="1" id="KW-0479">Metal-binding</keyword>
<dbReference type="RefSeq" id="WP_167489409.1">
    <property type="nucleotide sequence ID" value="NZ_CP046173.1"/>
</dbReference>